<dbReference type="GO" id="GO:0005829">
    <property type="term" value="C:cytosol"/>
    <property type="evidence" value="ECO:0007669"/>
    <property type="project" value="TreeGrafter"/>
</dbReference>
<evidence type="ECO:0000256" key="1">
    <source>
        <dbReference type="ARBA" id="ARBA00005380"/>
    </source>
</evidence>
<dbReference type="EC" id="2.7.1.15" evidence="2 12"/>
<dbReference type="InterPro" id="IPR002173">
    <property type="entry name" value="Carboh/pur_kinase_PfkB_CS"/>
</dbReference>
<gene>
    <name evidence="12" type="primary">rbsK</name>
    <name evidence="15" type="ORF">KAJ83_07380</name>
</gene>
<dbReference type="GO" id="GO:0004747">
    <property type="term" value="F:ribokinase activity"/>
    <property type="evidence" value="ECO:0007669"/>
    <property type="project" value="UniProtKB-UniRule"/>
</dbReference>
<keyword evidence="6 12" id="KW-0547">Nucleotide-binding</keyword>
<feature type="domain" description="Carbohydrate kinase PfkB" evidence="14">
    <location>
        <begin position="2"/>
        <end position="290"/>
    </location>
</feature>
<protein>
    <recommendedName>
        <fullName evidence="3 12">Ribokinase</fullName>
        <shortName evidence="12">RK</shortName>
        <ecNumber evidence="2 12">2.7.1.15</ecNumber>
    </recommendedName>
</protein>
<dbReference type="CDD" id="cd01174">
    <property type="entry name" value="ribokinase"/>
    <property type="match status" value="1"/>
</dbReference>
<reference evidence="15" key="1">
    <citation type="submission" date="2021-04" db="EMBL/GenBank/DDBJ databases">
        <authorList>
            <person name="Zhang D.-C."/>
        </authorList>
    </citation>
    <scope>NUCLEOTIDE SEQUENCE</scope>
    <source>
        <strain evidence="15">CGMCC 1.15697</strain>
    </source>
</reference>
<comment type="function">
    <text evidence="12">Catalyzes the phosphorylation of ribose at O-5 in a reaction requiring ATP and magnesium. The resulting D-ribose-5-phosphate can then be used either for sythesis of nucleotides, histidine, and tryptophan, or as a component of the pentose phosphate pathway.</text>
</comment>
<feature type="binding site" evidence="12">
    <location>
        <position position="281"/>
    </location>
    <ligand>
        <name>K(+)</name>
        <dbReference type="ChEBI" id="CHEBI:29103"/>
    </ligand>
</feature>
<dbReference type="UniPathway" id="UPA00916">
    <property type="reaction ID" value="UER00889"/>
</dbReference>
<comment type="catalytic activity">
    <reaction evidence="12">
        <text>D-ribose + ATP = D-ribose 5-phosphate + ADP + H(+)</text>
        <dbReference type="Rhea" id="RHEA:13697"/>
        <dbReference type="ChEBI" id="CHEBI:15378"/>
        <dbReference type="ChEBI" id="CHEBI:30616"/>
        <dbReference type="ChEBI" id="CHEBI:47013"/>
        <dbReference type="ChEBI" id="CHEBI:78346"/>
        <dbReference type="ChEBI" id="CHEBI:456216"/>
        <dbReference type="EC" id="2.7.1.15"/>
    </reaction>
</comment>
<dbReference type="SUPFAM" id="SSF53613">
    <property type="entry name" value="Ribokinase-like"/>
    <property type="match status" value="1"/>
</dbReference>
<comment type="caution">
    <text evidence="12">Lacks conserved residue(s) required for the propagation of feature annotation.</text>
</comment>
<keyword evidence="12" id="KW-0963">Cytoplasm</keyword>
<comment type="caution">
    <text evidence="15">The sequence shown here is derived from an EMBL/GenBank/DDBJ whole genome shotgun (WGS) entry which is preliminary data.</text>
</comment>
<sequence>MIVVFGSINIDIEMQVERLPQSGETLLCRDYLLSPGGKGANQACAAARTGADVRLYGKVGDDSFADSALEYLKAAEVDLAGVVSAAASHTGCATILVEPSGENCITVGAGANLEARAAQVPDSVLTPETVLLIQMEVTASENWHLIERARKRGARIILNAAPAAMVPQDVLKSIDVLVANEVEGGHVAREVGIEDGAPSRIPRALAQRYALTCILTLGGAGLICFGPDGGWAVPGLPISPVDTAGAGDVFVGALASAVSRGETIPDSMRFASTAAGLSCLKPGTQASMPEREAVEDALPRLPDSRRLA</sequence>
<dbReference type="PANTHER" id="PTHR10584:SF166">
    <property type="entry name" value="RIBOKINASE"/>
    <property type="match status" value="1"/>
</dbReference>
<evidence type="ECO:0000313" key="15">
    <source>
        <dbReference type="EMBL" id="MBP5856825.1"/>
    </source>
</evidence>
<dbReference type="Pfam" id="PF00294">
    <property type="entry name" value="PfkB"/>
    <property type="match status" value="1"/>
</dbReference>
<evidence type="ECO:0000256" key="8">
    <source>
        <dbReference type="ARBA" id="ARBA00022840"/>
    </source>
</evidence>
<comment type="similarity">
    <text evidence="12">Belongs to the carbohydrate kinase PfkB family. Ribokinase subfamily.</text>
</comment>
<comment type="activity regulation">
    <text evidence="12">Activated by a monovalent cation that binds near, but not in, the active site. The most likely occupant of the site in vivo is potassium. Ion binding induces a conformational change that may alter substrate affinity.</text>
</comment>
<dbReference type="HAMAP" id="MF_01987">
    <property type="entry name" value="Ribokinase"/>
    <property type="match status" value="1"/>
</dbReference>
<keyword evidence="11 12" id="KW-0119">Carbohydrate metabolism</keyword>
<evidence type="ECO:0000259" key="14">
    <source>
        <dbReference type="Pfam" id="PF00294"/>
    </source>
</evidence>
<evidence type="ECO:0000256" key="5">
    <source>
        <dbReference type="ARBA" id="ARBA00022723"/>
    </source>
</evidence>
<feature type="binding site" evidence="12">
    <location>
        <position position="248"/>
    </location>
    <ligand>
        <name>substrate</name>
    </ligand>
</feature>
<evidence type="ECO:0000256" key="9">
    <source>
        <dbReference type="ARBA" id="ARBA00022842"/>
    </source>
</evidence>
<feature type="binding site" evidence="12">
    <location>
        <begin position="37"/>
        <end position="41"/>
    </location>
    <ligand>
        <name>substrate</name>
    </ligand>
</feature>
<feature type="binding site" evidence="12">
    <location>
        <begin position="9"/>
        <end position="11"/>
    </location>
    <ligand>
        <name>substrate</name>
    </ligand>
</feature>
<dbReference type="InterPro" id="IPR002139">
    <property type="entry name" value="Ribo/fructo_kinase"/>
</dbReference>
<feature type="binding site" evidence="12">
    <location>
        <begin position="247"/>
        <end position="248"/>
    </location>
    <ligand>
        <name>ATP</name>
        <dbReference type="ChEBI" id="CHEBI:30616"/>
    </ligand>
</feature>
<dbReference type="AlphaFoldDB" id="A0A8J7RYR5"/>
<feature type="binding site" evidence="12">
    <location>
        <position position="136"/>
    </location>
    <ligand>
        <name>substrate</name>
    </ligand>
</feature>
<keyword evidence="4 12" id="KW-0808">Transferase</keyword>
<feature type="binding site" evidence="12">
    <location>
        <begin position="216"/>
        <end position="221"/>
    </location>
    <ligand>
        <name>ATP</name>
        <dbReference type="ChEBI" id="CHEBI:30616"/>
    </ligand>
</feature>
<keyword evidence="10 12" id="KW-0630">Potassium</keyword>
<feature type="binding site" evidence="12">
    <location>
        <position position="287"/>
    </location>
    <ligand>
        <name>K(+)</name>
        <dbReference type="ChEBI" id="CHEBI:29103"/>
    </ligand>
</feature>
<dbReference type="GO" id="GO:0019303">
    <property type="term" value="P:D-ribose catabolic process"/>
    <property type="evidence" value="ECO:0007669"/>
    <property type="project" value="UniProtKB-UniRule"/>
</dbReference>
<proteinExistence type="inferred from homology"/>
<evidence type="ECO:0000256" key="12">
    <source>
        <dbReference type="HAMAP-Rule" id="MF_01987"/>
    </source>
</evidence>
<organism evidence="15 16">
    <name type="scientific">Marivibrio halodurans</name>
    <dbReference type="NCBI Taxonomy" id="2039722"/>
    <lineage>
        <taxon>Bacteria</taxon>
        <taxon>Pseudomonadati</taxon>
        <taxon>Pseudomonadota</taxon>
        <taxon>Alphaproteobacteria</taxon>
        <taxon>Rhodospirillales</taxon>
        <taxon>Rhodospirillaceae</taxon>
        <taxon>Marivibrio</taxon>
    </lineage>
</organism>
<evidence type="ECO:0000313" key="16">
    <source>
        <dbReference type="Proteomes" id="UP000672602"/>
    </source>
</evidence>
<comment type="pathway">
    <text evidence="12">Carbohydrate metabolism; D-ribose degradation; D-ribose 5-phosphate from beta-D-ribopyranose: step 2/2.</text>
</comment>
<dbReference type="EMBL" id="JAGMWN010000003">
    <property type="protein sequence ID" value="MBP5856825.1"/>
    <property type="molecule type" value="Genomic_DNA"/>
</dbReference>
<keyword evidence="16" id="KW-1185">Reference proteome</keyword>
<feature type="binding site" evidence="12">
    <location>
        <position position="244"/>
    </location>
    <ligand>
        <name>K(+)</name>
        <dbReference type="ChEBI" id="CHEBI:29103"/>
    </ligand>
</feature>
<evidence type="ECO:0000256" key="3">
    <source>
        <dbReference type="ARBA" id="ARBA00016943"/>
    </source>
</evidence>
<dbReference type="RefSeq" id="WP_210681414.1">
    <property type="nucleotide sequence ID" value="NZ_JAGMWN010000003.1"/>
</dbReference>
<feature type="binding site" evidence="12">
    <location>
        <position position="283"/>
    </location>
    <ligand>
        <name>K(+)</name>
        <dbReference type="ChEBI" id="CHEBI:29103"/>
    </ligand>
</feature>
<feature type="binding site" evidence="12">
    <location>
        <position position="242"/>
    </location>
    <ligand>
        <name>K(+)</name>
        <dbReference type="ChEBI" id="CHEBI:29103"/>
    </ligand>
</feature>
<accession>A0A8J7RYR5</accession>
<evidence type="ECO:0000256" key="6">
    <source>
        <dbReference type="ARBA" id="ARBA00022741"/>
    </source>
</evidence>
<dbReference type="PRINTS" id="PR00990">
    <property type="entry name" value="RIBOKINASE"/>
</dbReference>
<evidence type="ECO:0000256" key="7">
    <source>
        <dbReference type="ARBA" id="ARBA00022777"/>
    </source>
</evidence>
<comment type="subunit">
    <text evidence="12">Homodimer.</text>
</comment>
<dbReference type="InterPro" id="IPR029056">
    <property type="entry name" value="Ribokinase-like"/>
</dbReference>
<comment type="similarity">
    <text evidence="1">Belongs to the carbohydrate kinase pfkB family.</text>
</comment>
<keyword evidence="7 12" id="KW-0418">Kinase</keyword>
<dbReference type="GO" id="GO:0046872">
    <property type="term" value="F:metal ion binding"/>
    <property type="evidence" value="ECO:0007669"/>
    <property type="project" value="UniProtKB-KW"/>
</dbReference>
<comment type="subcellular location">
    <subcellularLocation>
        <location evidence="12">Cytoplasm</location>
    </subcellularLocation>
</comment>
<evidence type="ECO:0000256" key="10">
    <source>
        <dbReference type="ARBA" id="ARBA00022958"/>
    </source>
</evidence>
<dbReference type="InterPro" id="IPR011877">
    <property type="entry name" value="Ribokinase"/>
</dbReference>
<dbReference type="InterPro" id="IPR011611">
    <property type="entry name" value="PfkB_dom"/>
</dbReference>
<evidence type="ECO:0000256" key="13">
    <source>
        <dbReference type="SAM" id="MobiDB-lite"/>
    </source>
</evidence>
<keyword evidence="9 12" id="KW-0460">Magnesium</keyword>
<feature type="binding site" evidence="12">
    <location>
        <position position="278"/>
    </location>
    <ligand>
        <name>K(+)</name>
        <dbReference type="ChEBI" id="CHEBI:29103"/>
    </ligand>
</feature>
<name>A0A8J7RYR5_9PROT</name>
<dbReference type="Proteomes" id="UP000672602">
    <property type="component" value="Unassembled WGS sequence"/>
</dbReference>
<feature type="active site" description="Proton acceptor" evidence="12">
    <location>
        <position position="248"/>
    </location>
</feature>
<dbReference type="Gene3D" id="3.40.1190.20">
    <property type="match status" value="1"/>
</dbReference>
<dbReference type="PANTHER" id="PTHR10584">
    <property type="entry name" value="SUGAR KINASE"/>
    <property type="match status" value="1"/>
</dbReference>
<evidence type="ECO:0000256" key="2">
    <source>
        <dbReference type="ARBA" id="ARBA00012035"/>
    </source>
</evidence>
<dbReference type="GO" id="GO:0005524">
    <property type="term" value="F:ATP binding"/>
    <property type="evidence" value="ECO:0007669"/>
    <property type="project" value="UniProtKB-UniRule"/>
</dbReference>
<keyword evidence="8 12" id="KW-0067">ATP-binding</keyword>
<comment type="cofactor">
    <cofactor evidence="12">
        <name>Mg(2+)</name>
        <dbReference type="ChEBI" id="CHEBI:18420"/>
    </cofactor>
    <text evidence="12">Requires a divalent cation, most likely magnesium in vivo, as an electrophilic catalyst to aid phosphoryl group transfer. It is the chelate of the metal and the nucleotide that is the actual substrate.</text>
</comment>
<evidence type="ECO:0000256" key="11">
    <source>
        <dbReference type="ARBA" id="ARBA00023277"/>
    </source>
</evidence>
<feature type="region of interest" description="Disordered" evidence="13">
    <location>
        <begin position="282"/>
        <end position="308"/>
    </location>
</feature>
<dbReference type="PROSITE" id="PS00584">
    <property type="entry name" value="PFKB_KINASES_2"/>
    <property type="match status" value="1"/>
</dbReference>
<feature type="binding site" evidence="12">
    <location>
        <position position="180"/>
    </location>
    <ligand>
        <name>ATP</name>
        <dbReference type="ChEBI" id="CHEBI:30616"/>
    </ligand>
</feature>
<evidence type="ECO:0000256" key="4">
    <source>
        <dbReference type="ARBA" id="ARBA00022679"/>
    </source>
</evidence>
<feature type="compositionally biased region" description="Basic and acidic residues" evidence="13">
    <location>
        <begin position="289"/>
        <end position="308"/>
    </location>
</feature>
<keyword evidence="5 12" id="KW-0479">Metal-binding</keyword>